<keyword evidence="2" id="KW-1185">Reference proteome</keyword>
<reference evidence="2" key="1">
    <citation type="journal article" date="2013" name="Nat. Genet.">
        <title>The draft genomes of soft-shell turtle and green sea turtle yield insights into the development and evolution of the turtle-specific body plan.</title>
        <authorList>
            <person name="Wang Z."/>
            <person name="Pascual-Anaya J."/>
            <person name="Zadissa A."/>
            <person name="Li W."/>
            <person name="Niimura Y."/>
            <person name="Huang Z."/>
            <person name="Li C."/>
            <person name="White S."/>
            <person name="Xiong Z."/>
            <person name="Fang D."/>
            <person name="Wang B."/>
            <person name="Ming Y."/>
            <person name="Chen Y."/>
            <person name="Zheng Y."/>
            <person name="Kuraku S."/>
            <person name="Pignatelli M."/>
            <person name="Herrero J."/>
            <person name="Beal K."/>
            <person name="Nozawa M."/>
            <person name="Li Q."/>
            <person name="Wang J."/>
            <person name="Zhang H."/>
            <person name="Yu L."/>
            <person name="Shigenobu S."/>
            <person name="Wang J."/>
            <person name="Liu J."/>
            <person name="Flicek P."/>
            <person name="Searle S."/>
            <person name="Wang J."/>
            <person name="Kuratani S."/>
            <person name="Yin Y."/>
            <person name="Aken B."/>
            <person name="Zhang G."/>
            <person name="Irie N."/>
        </authorList>
    </citation>
    <scope>NUCLEOTIDE SEQUENCE [LARGE SCALE GENOMIC DNA]</scope>
</reference>
<protein>
    <submittedName>
        <fullName evidence="1">Uncharacterized protein</fullName>
    </submittedName>
</protein>
<accession>M7BGD5</accession>
<gene>
    <name evidence="1" type="ORF">UY3_11720</name>
</gene>
<proteinExistence type="predicted"/>
<name>M7BGD5_CHEMY</name>
<dbReference type="AlphaFoldDB" id="M7BGD5"/>
<evidence type="ECO:0000313" key="1">
    <source>
        <dbReference type="EMBL" id="EMP31158.1"/>
    </source>
</evidence>
<sequence length="100" mass="11549">MDALIVGALGTWDLCNERVLQTCGIGRCYARLMRRLMVSHTIRWSRDIYIEHITGHRQYQKMLFENNAPLACTLAKPDSLYAKEQMDTNLTSGIITFKNR</sequence>
<dbReference type="Proteomes" id="UP000031443">
    <property type="component" value="Unassembled WGS sequence"/>
</dbReference>
<evidence type="ECO:0000313" key="2">
    <source>
        <dbReference type="Proteomes" id="UP000031443"/>
    </source>
</evidence>
<dbReference type="EMBL" id="KB546574">
    <property type="protein sequence ID" value="EMP31158.1"/>
    <property type="molecule type" value="Genomic_DNA"/>
</dbReference>
<organism evidence="1 2">
    <name type="scientific">Chelonia mydas</name>
    <name type="common">Green sea-turtle</name>
    <name type="synonym">Chelonia agassizi</name>
    <dbReference type="NCBI Taxonomy" id="8469"/>
    <lineage>
        <taxon>Eukaryota</taxon>
        <taxon>Metazoa</taxon>
        <taxon>Chordata</taxon>
        <taxon>Craniata</taxon>
        <taxon>Vertebrata</taxon>
        <taxon>Euteleostomi</taxon>
        <taxon>Archelosauria</taxon>
        <taxon>Testudinata</taxon>
        <taxon>Testudines</taxon>
        <taxon>Cryptodira</taxon>
        <taxon>Durocryptodira</taxon>
        <taxon>Americhelydia</taxon>
        <taxon>Chelonioidea</taxon>
        <taxon>Cheloniidae</taxon>
        <taxon>Chelonia</taxon>
    </lineage>
</organism>